<feature type="domain" description="C2H2-type" evidence="2">
    <location>
        <begin position="649"/>
        <end position="670"/>
    </location>
</feature>
<dbReference type="InterPro" id="IPR036236">
    <property type="entry name" value="Znf_C2H2_sf"/>
</dbReference>
<evidence type="ECO:0000256" key="1">
    <source>
        <dbReference type="SAM" id="MobiDB-lite"/>
    </source>
</evidence>
<feature type="compositionally biased region" description="Basic residues" evidence="1">
    <location>
        <begin position="522"/>
        <end position="531"/>
    </location>
</feature>
<feature type="domain" description="C2H2-type" evidence="2">
    <location>
        <begin position="182"/>
        <end position="203"/>
    </location>
</feature>
<feature type="compositionally biased region" description="Low complexity" evidence="1">
    <location>
        <begin position="338"/>
        <end position="354"/>
    </location>
</feature>
<dbReference type="SUPFAM" id="SSF57667">
    <property type="entry name" value="beta-beta-alpha zinc fingers"/>
    <property type="match status" value="1"/>
</dbReference>
<feature type="domain" description="C2H2-type" evidence="2">
    <location>
        <begin position="26"/>
        <end position="47"/>
    </location>
</feature>
<feature type="region of interest" description="Disordered" evidence="1">
    <location>
        <begin position="112"/>
        <end position="178"/>
    </location>
</feature>
<organism evidence="3 4">
    <name type="scientific">Orchesella dallaii</name>
    <dbReference type="NCBI Taxonomy" id="48710"/>
    <lineage>
        <taxon>Eukaryota</taxon>
        <taxon>Metazoa</taxon>
        <taxon>Ecdysozoa</taxon>
        <taxon>Arthropoda</taxon>
        <taxon>Hexapoda</taxon>
        <taxon>Collembola</taxon>
        <taxon>Entomobryomorpha</taxon>
        <taxon>Entomobryoidea</taxon>
        <taxon>Orchesellidae</taxon>
        <taxon>Orchesellinae</taxon>
        <taxon>Orchesella</taxon>
    </lineage>
</organism>
<accession>A0ABP1QU79</accession>
<name>A0ABP1QU79_9HEXA</name>
<dbReference type="SMART" id="SM00355">
    <property type="entry name" value="ZnF_C2H2"/>
    <property type="match status" value="4"/>
</dbReference>
<proteinExistence type="predicted"/>
<reference evidence="3 4" key="1">
    <citation type="submission" date="2024-08" db="EMBL/GenBank/DDBJ databases">
        <authorList>
            <person name="Cucini C."/>
            <person name="Frati F."/>
        </authorList>
    </citation>
    <scope>NUCLEOTIDE SEQUENCE [LARGE SCALE GENOMIC DNA]</scope>
</reference>
<gene>
    <name evidence="3" type="ORF">ODALV1_LOCUS13993</name>
</gene>
<feature type="region of interest" description="Disordered" evidence="1">
    <location>
        <begin position="205"/>
        <end position="224"/>
    </location>
</feature>
<evidence type="ECO:0000313" key="3">
    <source>
        <dbReference type="EMBL" id="CAL8110116.1"/>
    </source>
</evidence>
<evidence type="ECO:0000259" key="2">
    <source>
        <dbReference type="PROSITE" id="PS00028"/>
    </source>
</evidence>
<feature type="compositionally biased region" description="Polar residues" evidence="1">
    <location>
        <begin position="497"/>
        <end position="510"/>
    </location>
</feature>
<feature type="region of interest" description="Disordered" evidence="1">
    <location>
        <begin position="252"/>
        <end position="272"/>
    </location>
</feature>
<dbReference type="Gene3D" id="3.30.160.60">
    <property type="entry name" value="Classic Zinc Finger"/>
    <property type="match status" value="1"/>
</dbReference>
<keyword evidence="4" id="KW-1185">Reference proteome</keyword>
<feature type="compositionally biased region" description="Basic and acidic residues" evidence="1">
    <location>
        <begin position="396"/>
        <end position="406"/>
    </location>
</feature>
<dbReference type="InterPro" id="IPR013087">
    <property type="entry name" value="Znf_C2H2_type"/>
</dbReference>
<dbReference type="Proteomes" id="UP001642540">
    <property type="component" value="Unassembled WGS sequence"/>
</dbReference>
<feature type="compositionally biased region" description="Low complexity" evidence="1">
    <location>
        <begin position="442"/>
        <end position="452"/>
    </location>
</feature>
<sequence length="707" mass="78294">MYSMEENTTSSRSDFSITSVTVWYKCRECFGYFHSIPVLRYHYWTEHNIRSLPRTNAKLPPGALQGKIYTTYQHDKPPPPPMRNIESASTFPASHPRDVDNVGEIDVEAPVLQEQPVPSPTDSGIQLHDGGSETHEEDLQQQQLTGQSENICSGKSTHKTESKATSNEKENTSNITQDSNSCTFCKKKFKSLSILNFHLRKEHPHQAVHDNASSSMTSKTRKVSPPKIVIKITKDAATGNFTTSPTSAADFNPANTVSRKRRSSRIASVETSETTLHPVRAANTLLTVENMKAYMETDVEGKKGNVSEDIFAEDDIETDANSDSSTATVPHAKKKRSTSPASTSSSDWDVNLNPRNKKRKNLLTDSDNSDPESVCSSPPKKKKPLQSKNSAPSSSEQRRSPDRTPESCKLSKKSKDCDIPTTPNDDGEEVVAVSKRKKKPEQNNSNNSLQFNSEKESVTNKRRKQKKQKKIGSKSIISSSSEDENINGKGSRHSSRARSSTNRYQNQINSESEKETSDVIKSSRKPKKVMKARSYISSSEPEDKSEEVGTNQGEEGDGDKLSPTKPPVSDDIDENPYSPPQLTYYGGSDDEEETSVTETANDKNTSGDADIPATIDSDSDDDLFVLVEKKSKNKKGSSVKPLPMSNTVCKICNVECQSSSVLVHHMKKVHKGATMICGYCGKRYLNRNPFNRHLRICKAKKLGVDLT</sequence>
<dbReference type="PROSITE" id="PS00028">
    <property type="entry name" value="ZINC_FINGER_C2H2_1"/>
    <property type="match status" value="3"/>
</dbReference>
<dbReference type="EMBL" id="CAXLJM020000043">
    <property type="protein sequence ID" value="CAL8110116.1"/>
    <property type="molecule type" value="Genomic_DNA"/>
</dbReference>
<comment type="caution">
    <text evidence="3">The sequence shown here is derived from an EMBL/GenBank/DDBJ whole genome shotgun (WGS) entry which is preliminary data.</text>
</comment>
<feature type="compositionally biased region" description="Polar residues" evidence="1">
    <location>
        <begin position="140"/>
        <end position="155"/>
    </location>
</feature>
<protein>
    <recommendedName>
        <fullName evidence="2">C2H2-type domain-containing protein</fullName>
    </recommendedName>
</protein>
<feature type="region of interest" description="Disordered" evidence="1">
    <location>
        <begin position="75"/>
        <end position="100"/>
    </location>
</feature>
<feature type="region of interest" description="Disordered" evidence="1">
    <location>
        <begin position="313"/>
        <end position="616"/>
    </location>
</feature>
<feature type="compositionally biased region" description="Basic and acidic residues" evidence="1">
    <location>
        <begin position="158"/>
        <end position="171"/>
    </location>
</feature>
<feature type="compositionally biased region" description="Basic residues" evidence="1">
    <location>
        <begin position="460"/>
        <end position="472"/>
    </location>
</feature>
<evidence type="ECO:0000313" key="4">
    <source>
        <dbReference type="Proteomes" id="UP001642540"/>
    </source>
</evidence>